<protein>
    <recommendedName>
        <fullName evidence="1">2-hydroxychromene-2-carboxylate isomerase</fullName>
        <ecNumber evidence="1">5.99.1.4</ecNumber>
    </recommendedName>
</protein>
<dbReference type="PIRSF" id="PIRSF006386">
    <property type="entry name" value="HCCAis_GSTk"/>
    <property type="match status" value="1"/>
</dbReference>
<comment type="similarity">
    <text evidence="1">Belongs to the GST superfamily. NadH family.</text>
</comment>
<organism evidence="3 4">
    <name type="scientific">Actinokineospora xionganensis</name>
    <dbReference type="NCBI Taxonomy" id="2684470"/>
    <lineage>
        <taxon>Bacteria</taxon>
        <taxon>Bacillati</taxon>
        <taxon>Actinomycetota</taxon>
        <taxon>Actinomycetes</taxon>
        <taxon>Pseudonocardiales</taxon>
        <taxon>Pseudonocardiaceae</taxon>
        <taxon>Actinokineospora</taxon>
    </lineage>
</organism>
<dbReference type="InterPro" id="IPR014440">
    <property type="entry name" value="HCCAis_GSTk"/>
</dbReference>
<reference evidence="3 4" key="1">
    <citation type="submission" date="2020-06" db="EMBL/GenBank/DDBJ databases">
        <title>Actinokineospora xiongansis sp. nov., isolated from soil of Baiyangdian.</title>
        <authorList>
            <person name="Zhang X."/>
        </authorList>
    </citation>
    <scope>NUCLEOTIDE SEQUENCE [LARGE SCALE GENOMIC DNA]</scope>
    <source>
        <strain evidence="3 4">HBU206404</strain>
    </source>
</reference>
<dbReference type="EMBL" id="JABVED010000004">
    <property type="protein sequence ID" value="MBC6447463.1"/>
    <property type="molecule type" value="Genomic_DNA"/>
</dbReference>
<sequence>MAKRPPRWYFSFRSPYSWLAYRDLIDTYPDVAARIEWRPFWEPEPRLHDRLEAAGGGFPYVPMSREKHHYILQDVRRLAAERGLTFSWPVDREPRWEVAHLGYLVAADRGLGREYIAQVYRARWELGLDISDPLTITSIASDLGTDPRGLADAERFPAIQERGVAALLDVSADGVFGVPFFARGFDKFWGLDRLPGFVAAMRAAAADAKASTVAEHAHAPALASAGDFGHAGGCG</sequence>
<feature type="domain" description="DSBA-like thioredoxin" evidence="2">
    <location>
        <begin position="9"/>
        <end position="201"/>
    </location>
</feature>
<name>A0ABR7L449_9PSEU</name>
<dbReference type="InterPro" id="IPR036249">
    <property type="entry name" value="Thioredoxin-like_sf"/>
</dbReference>
<dbReference type="Proteomes" id="UP000734823">
    <property type="component" value="Unassembled WGS sequence"/>
</dbReference>
<dbReference type="SUPFAM" id="SSF52833">
    <property type="entry name" value="Thioredoxin-like"/>
    <property type="match status" value="1"/>
</dbReference>
<evidence type="ECO:0000313" key="3">
    <source>
        <dbReference type="EMBL" id="MBC6447463.1"/>
    </source>
</evidence>
<keyword evidence="4" id="KW-1185">Reference proteome</keyword>
<accession>A0ABR7L449</accession>
<dbReference type="InterPro" id="IPR051924">
    <property type="entry name" value="GST_Kappa/NadH"/>
</dbReference>
<dbReference type="Gene3D" id="3.40.30.10">
    <property type="entry name" value="Glutaredoxin"/>
    <property type="match status" value="1"/>
</dbReference>
<gene>
    <name evidence="3" type="ORF">GPZ80_09810</name>
</gene>
<comment type="catalytic activity">
    <reaction evidence="1">
        <text>2-hydroxychromene-2-carboxylate = (3E)-4-(2-hydroxyphenyl)-2-oxobut-3-enoate</text>
        <dbReference type="Rhea" id="RHEA:27401"/>
        <dbReference type="ChEBI" id="CHEBI:59350"/>
        <dbReference type="ChEBI" id="CHEBI:59353"/>
        <dbReference type="EC" id="5.99.1.4"/>
    </reaction>
</comment>
<dbReference type="Pfam" id="PF01323">
    <property type="entry name" value="DSBA"/>
    <property type="match status" value="1"/>
</dbReference>
<comment type="caution">
    <text evidence="3">The sequence shown here is derived from an EMBL/GenBank/DDBJ whole genome shotgun (WGS) entry which is preliminary data.</text>
</comment>
<evidence type="ECO:0000256" key="1">
    <source>
        <dbReference type="PIRNR" id="PIRNR006386"/>
    </source>
</evidence>
<dbReference type="PANTHER" id="PTHR42943:SF2">
    <property type="entry name" value="GLUTATHIONE S-TRANSFERASE KAPPA 1"/>
    <property type="match status" value="1"/>
</dbReference>
<evidence type="ECO:0000313" key="4">
    <source>
        <dbReference type="Proteomes" id="UP000734823"/>
    </source>
</evidence>
<keyword evidence="1" id="KW-0413">Isomerase</keyword>
<dbReference type="RefSeq" id="WP_187219977.1">
    <property type="nucleotide sequence ID" value="NZ_JABVED010000004.1"/>
</dbReference>
<proteinExistence type="inferred from homology"/>
<evidence type="ECO:0000259" key="2">
    <source>
        <dbReference type="Pfam" id="PF01323"/>
    </source>
</evidence>
<dbReference type="EC" id="5.99.1.4" evidence="1"/>
<dbReference type="PANTHER" id="PTHR42943">
    <property type="entry name" value="GLUTATHIONE S-TRANSFERASE KAPPA"/>
    <property type="match status" value="1"/>
</dbReference>
<dbReference type="InterPro" id="IPR001853">
    <property type="entry name" value="DSBA-like_thioredoxin_dom"/>
</dbReference>